<dbReference type="UniPathway" id="UPA00219"/>
<keyword evidence="9" id="KW-1185">Reference proteome</keyword>
<dbReference type="SUPFAM" id="SSF53681">
    <property type="entry name" value="Aspartate/glutamate racemase"/>
    <property type="match status" value="2"/>
</dbReference>
<proteinExistence type="inferred from homology"/>
<feature type="active site" description="Proton donor/acceptor" evidence="7">
    <location>
        <position position="85"/>
    </location>
</feature>
<evidence type="ECO:0000256" key="7">
    <source>
        <dbReference type="HAMAP-Rule" id="MF_00258"/>
    </source>
</evidence>
<evidence type="ECO:0000256" key="2">
    <source>
        <dbReference type="ARBA" id="ARBA00013090"/>
    </source>
</evidence>
<sequence length="302" mass="33152">MTAGPARPARDEGALMAIGVFDSGVGGLTIHRTLTRRFPGRNFLYLADQKHAPYGGLKGEEIVDLTRAGCERLFAEGASVVVLACNTASAIALRRLQQTWVPEAARTFGRPVNVLGIIVPTIEAATGLPWTYARETDDRFRDERKSAVEVLGLFCTQATAHSRVYEIEIDKRREDLAVFTEPCPGLAGQIEAGVDEDALRTTVRDHVDALRRRIGRWPDKVILGCTHYGIVAHLFAEALPEGTPVIGQPDAVADALDRYFARHPEYALGDQGRLRFLTTGSPGGQSERVERFWGEPLTFEKA</sequence>
<comment type="similarity">
    <text evidence="7">Belongs to the aspartate/glutamate racemases family.</text>
</comment>
<feature type="binding site" evidence="7">
    <location>
        <begin position="86"/>
        <end position="87"/>
    </location>
    <ligand>
        <name>substrate</name>
    </ligand>
</feature>
<evidence type="ECO:0000313" key="9">
    <source>
        <dbReference type="Proteomes" id="UP000548978"/>
    </source>
</evidence>
<comment type="catalytic activity">
    <reaction evidence="1 7">
        <text>L-glutamate = D-glutamate</text>
        <dbReference type="Rhea" id="RHEA:12813"/>
        <dbReference type="ChEBI" id="CHEBI:29985"/>
        <dbReference type="ChEBI" id="CHEBI:29986"/>
        <dbReference type="EC" id="5.1.1.3"/>
    </reaction>
</comment>
<dbReference type="InterPro" id="IPR033134">
    <property type="entry name" value="Asp/Glu_racemase_AS_2"/>
</dbReference>
<keyword evidence="4 7" id="KW-0573">Peptidoglycan synthesis</keyword>
<dbReference type="HAMAP" id="MF_00258">
    <property type="entry name" value="Glu_racemase"/>
    <property type="match status" value="1"/>
</dbReference>
<gene>
    <name evidence="7" type="primary">murI</name>
    <name evidence="8" type="ORF">FHS65_002450</name>
</gene>
<dbReference type="GO" id="GO:0009252">
    <property type="term" value="P:peptidoglycan biosynthetic process"/>
    <property type="evidence" value="ECO:0007669"/>
    <property type="project" value="UniProtKB-UniRule"/>
</dbReference>
<feature type="binding site" evidence="7">
    <location>
        <begin position="226"/>
        <end position="227"/>
    </location>
    <ligand>
        <name>substrate</name>
    </ligand>
</feature>
<keyword evidence="5 7" id="KW-0413">Isomerase</keyword>
<dbReference type="GO" id="GO:0008881">
    <property type="term" value="F:glutamate racemase activity"/>
    <property type="evidence" value="ECO:0007669"/>
    <property type="project" value="UniProtKB-UniRule"/>
</dbReference>
<evidence type="ECO:0000256" key="1">
    <source>
        <dbReference type="ARBA" id="ARBA00001602"/>
    </source>
</evidence>
<dbReference type="Pfam" id="PF01177">
    <property type="entry name" value="Asp_Glu_race"/>
    <property type="match status" value="1"/>
</dbReference>
<dbReference type="InterPro" id="IPR015942">
    <property type="entry name" value="Asp/Glu/hydantoin_racemase"/>
</dbReference>
<dbReference type="PROSITE" id="PS00924">
    <property type="entry name" value="ASP_GLU_RACEMASE_2"/>
    <property type="match status" value="1"/>
</dbReference>
<name>A0A7W9A5B6_9CAUL</name>
<dbReference type="InterPro" id="IPR001920">
    <property type="entry name" value="Asp/Glu_race"/>
</dbReference>
<organism evidence="8 9">
    <name type="scientific">Brevundimonas halotolerans</name>
    <dbReference type="NCBI Taxonomy" id="69670"/>
    <lineage>
        <taxon>Bacteria</taxon>
        <taxon>Pseudomonadati</taxon>
        <taxon>Pseudomonadota</taxon>
        <taxon>Alphaproteobacteria</taxon>
        <taxon>Caulobacterales</taxon>
        <taxon>Caulobacteraceae</taxon>
        <taxon>Brevundimonas</taxon>
    </lineage>
</organism>
<comment type="function">
    <text evidence="7">Provides the (R)-glutamate required for cell wall biosynthesis.</text>
</comment>
<keyword evidence="6 7" id="KW-0961">Cell wall biogenesis/degradation</keyword>
<comment type="caution">
    <text evidence="8">The sequence shown here is derived from an EMBL/GenBank/DDBJ whole genome shotgun (WGS) entry which is preliminary data.</text>
</comment>
<dbReference type="PANTHER" id="PTHR21198:SF2">
    <property type="entry name" value="GLUTAMATE RACEMASE"/>
    <property type="match status" value="1"/>
</dbReference>
<dbReference type="AlphaFoldDB" id="A0A7W9A5B6"/>
<dbReference type="GO" id="GO:0008360">
    <property type="term" value="P:regulation of cell shape"/>
    <property type="evidence" value="ECO:0007669"/>
    <property type="project" value="UniProtKB-KW"/>
</dbReference>
<dbReference type="GO" id="GO:0071555">
    <property type="term" value="P:cell wall organization"/>
    <property type="evidence" value="ECO:0007669"/>
    <property type="project" value="UniProtKB-KW"/>
</dbReference>
<feature type="binding site" evidence="7">
    <location>
        <begin position="22"/>
        <end position="23"/>
    </location>
    <ligand>
        <name>substrate</name>
    </ligand>
</feature>
<dbReference type="Gene3D" id="3.40.50.1860">
    <property type="match status" value="2"/>
</dbReference>
<feature type="binding site" evidence="7">
    <location>
        <begin position="54"/>
        <end position="55"/>
    </location>
    <ligand>
        <name>substrate</name>
    </ligand>
</feature>
<evidence type="ECO:0000256" key="4">
    <source>
        <dbReference type="ARBA" id="ARBA00022984"/>
    </source>
</evidence>
<dbReference type="EMBL" id="JACIJB010000014">
    <property type="protein sequence ID" value="MBB5661681.1"/>
    <property type="molecule type" value="Genomic_DNA"/>
</dbReference>
<dbReference type="EC" id="5.1.1.3" evidence="2 7"/>
<reference evidence="8 9" key="1">
    <citation type="submission" date="2020-08" db="EMBL/GenBank/DDBJ databases">
        <title>Genomic Encyclopedia of Type Strains, Phase IV (KMG-IV): sequencing the most valuable type-strain genomes for metagenomic binning, comparative biology and taxonomic classification.</title>
        <authorList>
            <person name="Goeker M."/>
        </authorList>
    </citation>
    <scope>NUCLEOTIDE SEQUENCE [LARGE SCALE GENOMIC DNA]</scope>
    <source>
        <strain evidence="8 9">DSM 24448</strain>
    </source>
</reference>
<comment type="pathway">
    <text evidence="7">Cell wall biogenesis; peptidoglycan biosynthesis.</text>
</comment>
<dbReference type="Proteomes" id="UP000548978">
    <property type="component" value="Unassembled WGS sequence"/>
</dbReference>
<evidence type="ECO:0000313" key="8">
    <source>
        <dbReference type="EMBL" id="MBB5661681.1"/>
    </source>
</evidence>
<keyword evidence="3 7" id="KW-0133">Cell shape</keyword>
<dbReference type="PANTHER" id="PTHR21198">
    <property type="entry name" value="GLUTAMATE RACEMASE"/>
    <property type="match status" value="1"/>
</dbReference>
<evidence type="ECO:0000256" key="6">
    <source>
        <dbReference type="ARBA" id="ARBA00023316"/>
    </source>
</evidence>
<evidence type="ECO:0000256" key="3">
    <source>
        <dbReference type="ARBA" id="ARBA00022960"/>
    </source>
</evidence>
<dbReference type="InterPro" id="IPR018187">
    <property type="entry name" value="Asp/Glu_racemase_AS_1"/>
</dbReference>
<evidence type="ECO:0000256" key="5">
    <source>
        <dbReference type="ARBA" id="ARBA00023235"/>
    </source>
</evidence>
<accession>A0A7W9A5B6</accession>
<protein>
    <recommendedName>
        <fullName evidence="2 7">Glutamate racemase</fullName>
        <ecNumber evidence="2 7">5.1.1.3</ecNumber>
    </recommendedName>
</protein>
<feature type="active site" description="Proton donor/acceptor" evidence="7">
    <location>
        <position position="225"/>
    </location>
</feature>
<dbReference type="PROSITE" id="PS00923">
    <property type="entry name" value="ASP_GLU_RACEMASE_1"/>
    <property type="match status" value="1"/>
</dbReference>
<dbReference type="InterPro" id="IPR004391">
    <property type="entry name" value="Glu_race"/>
</dbReference>